<dbReference type="AlphaFoldDB" id="A0A937KF02"/>
<feature type="chain" id="PRO_5036932027" evidence="2">
    <location>
        <begin position="27"/>
        <end position="255"/>
    </location>
</feature>
<feature type="region of interest" description="Disordered" evidence="1">
    <location>
        <begin position="77"/>
        <end position="101"/>
    </location>
</feature>
<sequence length="255" mass="27588">MKQSKKITISMLLMAFVAFLSSCNNDNDEPSLSRVQLEMKAATSLSTISTSGRMMGTGLIFDEVLIGVTELEFETLEENEAEQEADDLDGEEGDGEDENDEVEYEGNFTVDLLSGTVTPDFGIADVAPGLYEEIEVEMGPVLEGGNSIFIAFRYPTGNGDTLNVEFSSTEEFELEIENENGFLLDGGSVHQMIVQFDLDAFFNSMDLSQAVADGDGVIRLNGSSNSGIADLIESSIDNAFDAGEDKDGDDEIDND</sequence>
<gene>
    <name evidence="3" type="ORF">JMN32_15350</name>
</gene>
<protein>
    <submittedName>
        <fullName evidence="3">DUF4382 domain-containing protein</fullName>
    </submittedName>
</protein>
<evidence type="ECO:0000313" key="4">
    <source>
        <dbReference type="Proteomes" id="UP000614216"/>
    </source>
</evidence>
<accession>A0A937KF02</accession>
<comment type="caution">
    <text evidence="3">The sequence shown here is derived from an EMBL/GenBank/DDBJ whole genome shotgun (WGS) entry which is preliminary data.</text>
</comment>
<dbReference type="PROSITE" id="PS51257">
    <property type="entry name" value="PROKAR_LIPOPROTEIN"/>
    <property type="match status" value="1"/>
</dbReference>
<reference evidence="3" key="1">
    <citation type="submission" date="2021-01" db="EMBL/GenBank/DDBJ databases">
        <title>Fulvivirga kasyanovii gen. nov., sp nov., a novel member of the phylum Bacteroidetes isolated from seawater in a mussel farm.</title>
        <authorList>
            <person name="Zhao L.-H."/>
            <person name="Wang Z.-J."/>
        </authorList>
    </citation>
    <scope>NUCLEOTIDE SEQUENCE</scope>
    <source>
        <strain evidence="3">29W222</strain>
    </source>
</reference>
<keyword evidence="2" id="KW-0732">Signal</keyword>
<dbReference type="EMBL" id="JAEUGD010000053">
    <property type="protein sequence ID" value="MBL6447693.1"/>
    <property type="molecule type" value="Genomic_DNA"/>
</dbReference>
<organism evidence="3 4">
    <name type="scientific">Fulvivirga marina</name>
    <dbReference type="NCBI Taxonomy" id="2494733"/>
    <lineage>
        <taxon>Bacteria</taxon>
        <taxon>Pseudomonadati</taxon>
        <taxon>Bacteroidota</taxon>
        <taxon>Cytophagia</taxon>
        <taxon>Cytophagales</taxon>
        <taxon>Fulvivirgaceae</taxon>
        <taxon>Fulvivirga</taxon>
    </lineage>
</organism>
<evidence type="ECO:0000313" key="3">
    <source>
        <dbReference type="EMBL" id="MBL6447693.1"/>
    </source>
</evidence>
<name>A0A937KF02_9BACT</name>
<evidence type="ECO:0000256" key="2">
    <source>
        <dbReference type="SAM" id="SignalP"/>
    </source>
</evidence>
<evidence type="ECO:0000256" key="1">
    <source>
        <dbReference type="SAM" id="MobiDB-lite"/>
    </source>
</evidence>
<dbReference type="RefSeq" id="WP_202857232.1">
    <property type="nucleotide sequence ID" value="NZ_JAEUGD010000053.1"/>
</dbReference>
<dbReference type="Proteomes" id="UP000614216">
    <property type="component" value="Unassembled WGS sequence"/>
</dbReference>
<feature type="signal peptide" evidence="2">
    <location>
        <begin position="1"/>
        <end position="26"/>
    </location>
</feature>
<keyword evidence="4" id="KW-1185">Reference proteome</keyword>
<proteinExistence type="predicted"/>